<dbReference type="RefSeq" id="WP_307149908.1">
    <property type="nucleotide sequence ID" value="NZ_JAUSTU010000006.1"/>
</dbReference>
<feature type="transmembrane region" description="Helical" evidence="8">
    <location>
        <begin position="320"/>
        <end position="341"/>
    </location>
</feature>
<evidence type="ECO:0000256" key="1">
    <source>
        <dbReference type="ARBA" id="ARBA00004651"/>
    </source>
</evidence>
<evidence type="ECO:0000256" key="8">
    <source>
        <dbReference type="SAM" id="Phobius"/>
    </source>
</evidence>
<evidence type="ECO:0000256" key="5">
    <source>
        <dbReference type="ARBA" id="ARBA00022692"/>
    </source>
</evidence>
<dbReference type="CDD" id="cd06550">
    <property type="entry name" value="TM_ABC_iron-siderophores_like"/>
    <property type="match status" value="1"/>
</dbReference>
<evidence type="ECO:0000256" key="3">
    <source>
        <dbReference type="ARBA" id="ARBA00022448"/>
    </source>
</evidence>
<proteinExistence type="inferred from homology"/>
<evidence type="ECO:0000313" key="10">
    <source>
        <dbReference type="Proteomes" id="UP001231362"/>
    </source>
</evidence>
<protein>
    <submittedName>
        <fullName evidence="9">Iron complex transport system permease protein</fullName>
    </submittedName>
</protein>
<sequence length="348" mass="36936">MDRIDFGRKYIHLKGPVKLRLDVRSMSVTAIFLAAVLALGLFSLMVGTLKLSIVEVFSAFSGELTGLKRTVVIDWRLPRVIAAIVFGAGLAISGAIFQSITRNPLGSPDILGFTSGSYTGALVVMLVIKSMSFTTIAFGSLIGGFATAIIIYLFAFRNGTQGFRLIIVGIAISTVLGSINSMLLLQSKAEVALTAGAWGVGSLNGIDWYHVLPGILLVLVLLILAVIMNRPLREMELGKDASKSHGVHFERTQFLLILIAVALTAVATAIMGPVTFVALAAPQIALRFTNTAESLAPTAAVGAFVLLSADVLAQRMIPGMILPVGVLTLSLGGLYLVWLLFHQARSTV</sequence>
<keyword evidence="7 8" id="KW-0472">Membrane</keyword>
<accession>A0ABT9V332</accession>
<dbReference type="EMBL" id="JAUSTU010000006">
    <property type="protein sequence ID" value="MDQ0155344.1"/>
    <property type="molecule type" value="Genomic_DNA"/>
</dbReference>
<evidence type="ECO:0000256" key="6">
    <source>
        <dbReference type="ARBA" id="ARBA00022989"/>
    </source>
</evidence>
<feature type="transmembrane region" description="Helical" evidence="8">
    <location>
        <begin position="80"/>
        <end position="98"/>
    </location>
</feature>
<comment type="caution">
    <text evidence="9">The sequence shown here is derived from an EMBL/GenBank/DDBJ whole genome shotgun (WGS) entry which is preliminary data.</text>
</comment>
<dbReference type="Gene3D" id="1.10.3470.10">
    <property type="entry name" value="ABC transporter involved in vitamin B12 uptake, BtuC"/>
    <property type="match status" value="1"/>
</dbReference>
<evidence type="ECO:0000256" key="4">
    <source>
        <dbReference type="ARBA" id="ARBA00022475"/>
    </source>
</evidence>
<keyword evidence="3" id="KW-0813">Transport</keyword>
<keyword evidence="6 8" id="KW-1133">Transmembrane helix</keyword>
<comment type="similarity">
    <text evidence="2">Belongs to the binding-protein-dependent transport system permease family. FecCD subfamily.</text>
</comment>
<organism evidence="9 10">
    <name type="scientific">Anoxybacillus andreesenii</name>
    <dbReference type="NCBI Taxonomy" id="1325932"/>
    <lineage>
        <taxon>Bacteria</taxon>
        <taxon>Bacillati</taxon>
        <taxon>Bacillota</taxon>
        <taxon>Bacilli</taxon>
        <taxon>Bacillales</taxon>
        <taxon>Anoxybacillaceae</taxon>
        <taxon>Anoxybacillus</taxon>
    </lineage>
</organism>
<name>A0ABT9V332_9BACL</name>
<dbReference type="InterPro" id="IPR000522">
    <property type="entry name" value="ABC_transptr_permease_BtuC"/>
</dbReference>
<feature type="transmembrane region" description="Helical" evidence="8">
    <location>
        <begin position="208"/>
        <end position="227"/>
    </location>
</feature>
<dbReference type="Proteomes" id="UP001231362">
    <property type="component" value="Unassembled WGS sequence"/>
</dbReference>
<keyword evidence="4" id="KW-1003">Cell membrane</keyword>
<keyword evidence="10" id="KW-1185">Reference proteome</keyword>
<reference evidence="9 10" key="1">
    <citation type="submission" date="2023-07" db="EMBL/GenBank/DDBJ databases">
        <title>Genomic Encyclopedia of Type Strains, Phase IV (KMG-IV): sequencing the most valuable type-strain genomes for metagenomic binning, comparative biology and taxonomic classification.</title>
        <authorList>
            <person name="Goeker M."/>
        </authorList>
    </citation>
    <scope>NUCLEOTIDE SEQUENCE [LARGE SCALE GENOMIC DNA]</scope>
    <source>
        <strain evidence="9 10">DSM 23948</strain>
    </source>
</reference>
<dbReference type="InterPro" id="IPR037294">
    <property type="entry name" value="ABC_BtuC-like"/>
</dbReference>
<feature type="transmembrane region" description="Helical" evidence="8">
    <location>
        <begin position="21"/>
        <end position="42"/>
    </location>
</feature>
<dbReference type="SUPFAM" id="SSF81345">
    <property type="entry name" value="ABC transporter involved in vitamin B12 uptake, BtuC"/>
    <property type="match status" value="1"/>
</dbReference>
<dbReference type="PANTHER" id="PTHR30472:SF24">
    <property type="entry name" value="FERRIC ENTEROBACTIN TRANSPORT SYSTEM PERMEASE PROTEIN FEPG"/>
    <property type="match status" value="1"/>
</dbReference>
<keyword evidence="5 8" id="KW-0812">Transmembrane</keyword>
<feature type="transmembrane region" description="Helical" evidence="8">
    <location>
        <begin position="163"/>
        <end position="185"/>
    </location>
</feature>
<evidence type="ECO:0000256" key="2">
    <source>
        <dbReference type="ARBA" id="ARBA00007935"/>
    </source>
</evidence>
<feature type="transmembrane region" description="Helical" evidence="8">
    <location>
        <begin position="254"/>
        <end position="282"/>
    </location>
</feature>
<dbReference type="PANTHER" id="PTHR30472">
    <property type="entry name" value="FERRIC ENTEROBACTIN TRANSPORT SYSTEM PERMEASE PROTEIN"/>
    <property type="match status" value="1"/>
</dbReference>
<feature type="transmembrane region" description="Helical" evidence="8">
    <location>
        <begin position="134"/>
        <end position="156"/>
    </location>
</feature>
<evidence type="ECO:0000256" key="7">
    <source>
        <dbReference type="ARBA" id="ARBA00023136"/>
    </source>
</evidence>
<evidence type="ECO:0000313" key="9">
    <source>
        <dbReference type="EMBL" id="MDQ0155344.1"/>
    </source>
</evidence>
<comment type="subcellular location">
    <subcellularLocation>
        <location evidence="1">Cell membrane</location>
        <topology evidence="1">Multi-pass membrane protein</topology>
    </subcellularLocation>
</comment>
<feature type="transmembrane region" description="Helical" evidence="8">
    <location>
        <begin position="110"/>
        <end position="128"/>
    </location>
</feature>
<gene>
    <name evidence="9" type="ORF">J2S07_001649</name>
</gene>
<dbReference type="Pfam" id="PF01032">
    <property type="entry name" value="FecCD"/>
    <property type="match status" value="1"/>
</dbReference>